<feature type="transmembrane region" description="Helical" evidence="2">
    <location>
        <begin position="329"/>
        <end position="348"/>
    </location>
</feature>
<protein>
    <submittedName>
        <fullName evidence="4">Uncharacterized protein</fullName>
    </submittedName>
</protein>
<dbReference type="AlphaFoldDB" id="A0AAV9HG57"/>
<sequence length="547" mass="59421">MASLRRLWIWASLAAVVQLCAALSIRDHGDQHHHNETFPTISGASVGNGTNVTNTRTGPKYFYLDLSPLCQDYIDSIQTRPRSALPPNTRREILELLSNCTTKKNSPAVGALSLRSAPRSSSNPTPRTIPTLPLNPSSTLPPGPSTRPFLEDSVCADGYSQPESKSWQSATSELDERDTAAFALSQTPIQYMRCTSQVPPSSVVSCVSSQTSKLGWLPTYMYAWSGQSASCSGAAPILISIASDVISVIAHVILTILVARWRRLPPQTFSFVNLWVSFLIGFAKPIGEGVLLNLSAPAPFAFMLPLLRPNGFAVAAAVSGAFGSRGWGVQYLAIDSFGTLATFLLFNLRAPDFWNGRVVVPREAVPGAPPALQVMYNGMFVATLPGALFACAYVLSGLWPMLLVVAAVTKKWAFARLAFKIWLTWACFFLVVLTSPFLAVWELVWKRLHRHEAKAGAVFPAVRWYAAWFTGEKGDLLKLVGILGYWAWVAVQFSVFVGRWMVLANLLPLAGDAWCPASLKEIEAGSALSTILMLGGLLGLKAFNLTV</sequence>
<keyword evidence="3" id="KW-0732">Signal</keyword>
<reference evidence="4" key="2">
    <citation type="submission" date="2023-06" db="EMBL/GenBank/DDBJ databases">
        <authorList>
            <consortium name="Lawrence Berkeley National Laboratory"/>
            <person name="Mondo S.J."/>
            <person name="Hensen N."/>
            <person name="Bonometti L."/>
            <person name="Westerberg I."/>
            <person name="Brannstrom I.O."/>
            <person name="Guillou S."/>
            <person name="Cros-Aarteil S."/>
            <person name="Calhoun S."/>
            <person name="Haridas S."/>
            <person name="Kuo A."/>
            <person name="Pangilinan J."/>
            <person name="Riley R."/>
            <person name="Labutti K."/>
            <person name="Andreopoulos B."/>
            <person name="Lipzen A."/>
            <person name="Chen C."/>
            <person name="Yanf M."/>
            <person name="Daum C."/>
            <person name="Ng V."/>
            <person name="Clum A."/>
            <person name="Steindorff A."/>
            <person name="Ohm R."/>
            <person name="Martin F."/>
            <person name="Silar P."/>
            <person name="Natvig D."/>
            <person name="Lalanne C."/>
            <person name="Gautier V."/>
            <person name="Ament-Velasquez S.L."/>
            <person name="Kruys A."/>
            <person name="Hutchinson M.I."/>
            <person name="Powell A.J."/>
            <person name="Barry K."/>
            <person name="Miller A.N."/>
            <person name="Grigoriev I.V."/>
            <person name="Debuchy R."/>
            <person name="Gladieux P."/>
            <person name="Thoren M.H."/>
            <person name="Johannesson H."/>
        </authorList>
    </citation>
    <scope>NUCLEOTIDE SEQUENCE</scope>
    <source>
        <strain evidence="4">PSN324</strain>
    </source>
</reference>
<gene>
    <name evidence="4" type="ORF">QBC42DRAFT_289830</name>
</gene>
<accession>A0AAV9HG57</accession>
<keyword evidence="2" id="KW-0472">Membrane</keyword>
<feature type="compositionally biased region" description="Low complexity" evidence="1">
    <location>
        <begin position="111"/>
        <end position="138"/>
    </location>
</feature>
<feature type="chain" id="PRO_5043866328" evidence="3">
    <location>
        <begin position="23"/>
        <end position="547"/>
    </location>
</feature>
<evidence type="ECO:0000256" key="1">
    <source>
        <dbReference type="SAM" id="MobiDB-lite"/>
    </source>
</evidence>
<feature type="transmembrane region" description="Helical" evidence="2">
    <location>
        <begin position="522"/>
        <end position="543"/>
    </location>
</feature>
<keyword evidence="5" id="KW-1185">Reference proteome</keyword>
<organism evidence="4 5">
    <name type="scientific">Cladorrhinum samala</name>
    <dbReference type="NCBI Taxonomy" id="585594"/>
    <lineage>
        <taxon>Eukaryota</taxon>
        <taxon>Fungi</taxon>
        <taxon>Dikarya</taxon>
        <taxon>Ascomycota</taxon>
        <taxon>Pezizomycotina</taxon>
        <taxon>Sordariomycetes</taxon>
        <taxon>Sordariomycetidae</taxon>
        <taxon>Sordariales</taxon>
        <taxon>Podosporaceae</taxon>
        <taxon>Cladorrhinum</taxon>
    </lineage>
</organism>
<feature type="transmembrane region" description="Helical" evidence="2">
    <location>
        <begin position="387"/>
        <end position="409"/>
    </location>
</feature>
<evidence type="ECO:0000313" key="5">
    <source>
        <dbReference type="Proteomes" id="UP001321749"/>
    </source>
</evidence>
<keyword evidence="2" id="KW-0812">Transmembrane</keyword>
<feature type="transmembrane region" description="Helical" evidence="2">
    <location>
        <begin position="485"/>
        <end position="510"/>
    </location>
</feature>
<feature type="transmembrane region" description="Helical" evidence="2">
    <location>
        <begin position="421"/>
        <end position="441"/>
    </location>
</feature>
<evidence type="ECO:0000313" key="4">
    <source>
        <dbReference type="EMBL" id="KAK4459179.1"/>
    </source>
</evidence>
<dbReference type="EMBL" id="MU865044">
    <property type="protein sequence ID" value="KAK4459179.1"/>
    <property type="molecule type" value="Genomic_DNA"/>
</dbReference>
<comment type="caution">
    <text evidence="4">The sequence shown here is derived from an EMBL/GenBank/DDBJ whole genome shotgun (WGS) entry which is preliminary data.</text>
</comment>
<keyword evidence="2" id="KW-1133">Transmembrane helix</keyword>
<name>A0AAV9HG57_9PEZI</name>
<feature type="transmembrane region" description="Helical" evidence="2">
    <location>
        <begin position="237"/>
        <end position="259"/>
    </location>
</feature>
<reference evidence="4" key="1">
    <citation type="journal article" date="2023" name="Mol. Phylogenet. Evol.">
        <title>Genome-scale phylogeny and comparative genomics of the fungal order Sordariales.</title>
        <authorList>
            <person name="Hensen N."/>
            <person name="Bonometti L."/>
            <person name="Westerberg I."/>
            <person name="Brannstrom I.O."/>
            <person name="Guillou S."/>
            <person name="Cros-Aarteil S."/>
            <person name="Calhoun S."/>
            <person name="Haridas S."/>
            <person name="Kuo A."/>
            <person name="Mondo S."/>
            <person name="Pangilinan J."/>
            <person name="Riley R."/>
            <person name="LaButti K."/>
            <person name="Andreopoulos B."/>
            <person name="Lipzen A."/>
            <person name="Chen C."/>
            <person name="Yan M."/>
            <person name="Daum C."/>
            <person name="Ng V."/>
            <person name="Clum A."/>
            <person name="Steindorff A."/>
            <person name="Ohm R.A."/>
            <person name="Martin F."/>
            <person name="Silar P."/>
            <person name="Natvig D.O."/>
            <person name="Lalanne C."/>
            <person name="Gautier V."/>
            <person name="Ament-Velasquez S.L."/>
            <person name="Kruys A."/>
            <person name="Hutchinson M.I."/>
            <person name="Powell A.J."/>
            <person name="Barry K."/>
            <person name="Miller A.N."/>
            <person name="Grigoriev I.V."/>
            <person name="Debuchy R."/>
            <person name="Gladieux P."/>
            <person name="Hiltunen Thoren M."/>
            <person name="Johannesson H."/>
        </authorList>
    </citation>
    <scope>NUCLEOTIDE SEQUENCE</scope>
    <source>
        <strain evidence="4">PSN324</strain>
    </source>
</reference>
<feature type="region of interest" description="Disordered" evidence="1">
    <location>
        <begin position="108"/>
        <end position="147"/>
    </location>
</feature>
<evidence type="ECO:0000256" key="3">
    <source>
        <dbReference type="SAM" id="SignalP"/>
    </source>
</evidence>
<proteinExistence type="predicted"/>
<dbReference type="Proteomes" id="UP001321749">
    <property type="component" value="Unassembled WGS sequence"/>
</dbReference>
<evidence type="ECO:0000256" key="2">
    <source>
        <dbReference type="SAM" id="Phobius"/>
    </source>
</evidence>
<feature type="signal peptide" evidence="3">
    <location>
        <begin position="1"/>
        <end position="22"/>
    </location>
</feature>
<feature type="transmembrane region" description="Helical" evidence="2">
    <location>
        <begin position="271"/>
        <end position="294"/>
    </location>
</feature>